<feature type="non-terminal residue" evidence="2">
    <location>
        <position position="127"/>
    </location>
</feature>
<feature type="non-terminal residue" evidence="2">
    <location>
        <position position="1"/>
    </location>
</feature>
<feature type="transmembrane region" description="Helical" evidence="1">
    <location>
        <begin position="6"/>
        <end position="33"/>
    </location>
</feature>
<gene>
    <name evidence="2" type="ORF">METZ01_LOCUS291396</name>
</gene>
<evidence type="ECO:0000256" key="1">
    <source>
        <dbReference type="SAM" id="Phobius"/>
    </source>
</evidence>
<keyword evidence="1" id="KW-1133">Transmembrane helix</keyword>
<sequence length="127" mass="14133">VSPGDIFILGVQWIHTLAGVTWVGGSLFYLLVFRPVLRKYSSCLDSTMSVANRFRAVVDTAVVVLIITGVVLAFDRLTSKYTDVSYVSVLGVKAALSLWMFWLAGVIQKRRHFRVNRPIASEQNLAT</sequence>
<organism evidence="2">
    <name type="scientific">marine metagenome</name>
    <dbReference type="NCBI Taxonomy" id="408172"/>
    <lineage>
        <taxon>unclassified sequences</taxon>
        <taxon>metagenomes</taxon>
        <taxon>ecological metagenomes</taxon>
    </lineage>
</organism>
<feature type="transmembrane region" description="Helical" evidence="1">
    <location>
        <begin position="54"/>
        <end position="74"/>
    </location>
</feature>
<dbReference type="AlphaFoldDB" id="A0A382LU28"/>
<protein>
    <recommendedName>
        <fullName evidence="3">Copper resistance protein D domain-containing protein</fullName>
    </recommendedName>
</protein>
<dbReference type="EMBL" id="UINC01088379">
    <property type="protein sequence ID" value="SVC38542.1"/>
    <property type="molecule type" value="Genomic_DNA"/>
</dbReference>
<reference evidence="2" key="1">
    <citation type="submission" date="2018-05" db="EMBL/GenBank/DDBJ databases">
        <authorList>
            <person name="Lanie J.A."/>
            <person name="Ng W.-L."/>
            <person name="Kazmierczak K.M."/>
            <person name="Andrzejewski T.M."/>
            <person name="Davidsen T.M."/>
            <person name="Wayne K.J."/>
            <person name="Tettelin H."/>
            <person name="Glass J.I."/>
            <person name="Rusch D."/>
            <person name="Podicherti R."/>
            <person name="Tsui H.-C.T."/>
            <person name="Winkler M.E."/>
        </authorList>
    </citation>
    <scope>NUCLEOTIDE SEQUENCE</scope>
</reference>
<feature type="transmembrane region" description="Helical" evidence="1">
    <location>
        <begin position="86"/>
        <end position="107"/>
    </location>
</feature>
<keyword evidence="1" id="KW-0812">Transmembrane</keyword>
<evidence type="ECO:0008006" key="3">
    <source>
        <dbReference type="Google" id="ProtNLM"/>
    </source>
</evidence>
<keyword evidence="1" id="KW-0472">Membrane</keyword>
<name>A0A382LU28_9ZZZZ</name>
<evidence type="ECO:0000313" key="2">
    <source>
        <dbReference type="EMBL" id="SVC38542.1"/>
    </source>
</evidence>
<proteinExistence type="predicted"/>
<accession>A0A382LU28</accession>